<evidence type="ECO:0000259" key="6">
    <source>
        <dbReference type="Pfam" id="PF01284"/>
    </source>
</evidence>
<feature type="transmembrane region" description="Helical" evidence="5">
    <location>
        <begin position="89"/>
        <end position="112"/>
    </location>
</feature>
<dbReference type="GO" id="GO:0005886">
    <property type="term" value="C:plasma membrane"/>
    <property type="evidence" value="ECO:0007669"/>
    <property type="project" value="TreeGrafter"/>
</dbReference>
<dbReference type="InterPro" id="IPR008253">
    <property type="entry name" value="Marvel"/>
</dbReference>
<proteinExistence type="predicted"/>
<evidence type="ECO:0000256" key="2">
    <source>
        <dbReference type="ARBA" id="ARBA00022692"/>
    </source>
</evidence>
<evidence type="ECO:0000256" key="3">
    <source>
        <dbReference type="ARBA" id="ARBA00022989"/>
    </source>
</evidence>
<feature type="transmembrane region" description="Helical" evidence="5">
    <location>
        <begin position="34"/>
        <end position="51"/>
    </location>
</feature>
<keyword evidence="4 5" id="KW-0472">Membrane</keyword>
<comment type="caution">
    <text evidence="7">The sequence shown here is derived from an EMBL/GenBank/DDBJ whole genome shotgun (WGS) entry which is preliminary data.</text>
</comment>
<protein>
    <recommendedName>
        <fullName evidence="6">MARVEL domain-containing protein</fullName>
    </recommendedName>
</protein>
<comment type="subcellular location">
    <subcellularLocation>
        <location evidence="1">Membrane</location>
        <topology evidence="1">Multi-pass membrane protein</topology>
    </subcellularLocation>
</comment>
<dbReference type="GO" id="GO:0032126">
    <property type="term" value="C:eisosome"/>
    <property type="evidence" value="ECO:0007669"/>
    <property type="project" value="TreeGrafter"/>
</dbReference>
<reference evidence="7 8" key="1">
    <citation type="submission" date="2016-06" db="EMBL/GenBank/DDBJ databases">
        <authorList>
            <person name="Kjaerup R.B."/>
            <person name="Dalgaard T.S."/>
            <person name="Juul-Madsen H.R."/>
        </authorList>
    </citation>
    <scope>NUCLEOTIDE SEQUENCE [LARGE SCALE GENOMIC DNA]</scope>
    <source>
        <strain evidence="7 8">Pb300</strain>
    </source>
</reference>
<feature type="transmembrane region" description="Helical" evidence="5">
    <location>
        <begin position="63"/>
        <end position="83"/>
    </location>
</feature>
<dbReference type="AlphaFoldDB" id="A0A1D2JGW4"/>
<dbReference type="VEuPathDB" id="FungiDB:PADG_06442"/>
<evidence type="ECO:0000313" key="7">
    <source>
        <dbReference type="EMBL" id="ODH34487.1"/>
    </source>
</evidence>
<name>A0A1D2JGW4_PARBR</name>
<dbReference type="GO" id="GO:0072659">
    <property type="term" value="P:protein localization to plasma membrane"/>
    <property type="evidence" value="ECO:0007669"/>
    <property type="project" value="TreeGrafter"/>
</dbReference>
<sequence>MHHREQQPLGLPSHGEFPKHRRETLIAEALFESTQWFFTIIIMALIGNMIADAFHGSAASVSYILFVSAFSMLTLFYLTAAAISESFMIHPLVVCFVDLLNDIFIFCGAVALSLKLRVRDCSNEAFTSTNSITRGAPDQEKRCREAQAATAFLWFLWAAFIASTVISGLGVRGTMAEMHGPRPGRRGHPSMAQV</sequence>
<dbReference type="VEuPathDB" id="FungiDB:PABG_07070"/>
<dbReference type="Pfam" id="PF01284">
    <property type="entry name" value="MARVEL"/>
    <property type="match status" value="1"/>
</dbReference>
<accession>A0A1D2JGW4</accession>
<feature type="transmembrane region" description="Helical" evidence="5">
    <location>
        <begin position="151"/>
        <end position="171"/>
    </location>
</feature>
<dbReference type="EMBL" id="LZYO01000102">
    <property type="protein sequence ID" value="ODH34487.1"/>
    <property type="molecule type" value="Genomic_DNA"/>
</dbReference>
<evidence type="ECO:0000256" key="1">
    <source>
        <dbReference type="ARBA" id="ARBA00004141"/>
    </source>
</evidence>
<keyword evidence="2 5" id="KW-0812">Transmembrane</keyword>
<feature type="domain" description="MARVEL" evidence="6">
    <location>
        <begin position="32"/>
        <end position="166"/>
    </location>
</feature>
<evidence type="ECO:0000313" key="8">
    <source>
        <dbReference type="Proteomes" id="UP000242814"/>
    </source>
</evidence>
<dbReference type="Proteomes" id="UP000242814">
    <property type="component" value="Unassembled WGS sequence"/>
</dbReference>
<evidence type="ECO:0000256" key="5">
    <source>
        <dbReference type="SAM" id="Phobius"/>
    </source>
</evidence>
<dbReference type="GO" id="GO:0070941">
    <property type="term" value="P:eisosome assembly"/>
    <property type="evidence" value="ECO:0007669"/>
    <property type="project" value="TreeGrafter"/>
</dbReference>
<dbReference type="PANTHER" id="PTHR28165">
    <property type="entry name" value="NON-CLASSICAL EXPORT PROTEIN 2-RELATED"/>
    <property type="match status" value="1"/>
</dbReference>
<evidence type="ECO:0000256" key="4">
    <source>
        <dbReference type="ARBA" id="ARBA00023136"/>
    </source>
</evidence>
<dbReference type="PANTHER" id="PTHR28165:SF1">
    <property type="entry name" value="NON-CLASSICAL EXPORT PROTEIN 2-RELATED"/>
    <property type="match status" value="1"/>
</dbReference>
<organism evidence="7 8">
    <name type="scientific">Paracoccidioides brasiliensis</name>
    <dbReference type="NCBI Taxonomy" id="121759"/>
    <lineage>
        <taxon>Eukaryota</taxon>
        <taxon>Fungi</taxon>
        <taxon>Dikarya</taxon>
        <taxon>Ascomycota</taxon>
        <taxon>Pezizomycotina</taxon>
        <taxon>Eurotiomycetes</taxon>
        <taxon>Eurotiomycetidae</taxon>
        <taxon>Onygenales</taxon>
        <taxon>Ajellomycetaceae</taxon>
        <taxon>Paracoccidioides</taxon>
    </lineage>
</organism>
<keyword evidence="3 5" id="KW-1133">Transmembrane helix</keyword>
<gene>
    <name evidence="7" type="ORF">ACO22_03086</name>
</gene>
<dbReference type="InterPro" id="IPR052649">
    <property type="entry name" value="NCE102-like"/>
</dbReference>